<keyword evidence="1" id="KW-0732">Signal</keyword>
<gene>
    <name evidence="2" type="ORF">H0H81_011487</name>
</gene>
<evidence type="ECO:0008006" key="4">
    <source>
        <dbReference type="Google" id="ProtNLM"/>
    </source>
</evidence>
<evidence type="ECO:0000313" key="3">
    <source>
        <dbReference type="Proteomes" id="UP000717328"/>
    </source>
</evidence>
<proteinExistence type="predicted"/>
<feature type="signal peptide" evidence="1">
    <location>
        <begin position="1"/>
        <end position="21"/>
    </location>
</feature>
<organism evidence="2 3">
    <name type="scientific">Sphagnurus paluster</name>
    <dbReference type="NCBI Taxonomy" id="117069"/>
    <lineage>
        <taxon>Eukaryota</taxon>
        <taxon>Fungi</taxon>
        <taxon>Dikarya</taxon>
        <taxon>Basidiomycota</taxon>
        <taxon>Agaricomycotina</taxon>
        <taxon>Agaricomycetes</taxon>
        <taxon>Agaricomycetidae</taxon>
        <taxon>Agaricales</taxon>
        <taxon>Tricholomatineae</taxon>
        <taxon>Lyophyllaceae</taxon>
        <taxon>Sphagnurus</taxon>
    </lineage>
</organism>
<accession>A0A9P7GHF5</accession>
<keyword evidence="3" id="KW-1185">Reference proteome</keyword>
<sequence>MMRSLLLPFVALALWAPHALALLYTISNNCGQPINLYINGVNEGSLGINGVTTRQFANNWSGFIYTDANGGDGATGARITRAGFYGESNYYYIVIDTTRLNTGVRIEPQVPINNGFCAPDMCDNGACNSVYQFPPTDFSPPTSTPPSPPLFACPGNNVGYKVTFCPSGGFPPALDDNPVAIHPNGNTAKCLDVRGNVLANGTPVQM</sequence>
<dbReference type="AlphaFoldDB" id="A0A9P7GHF5"/>
<comment type="caution">
    <text evidence="2">The sequence shown here is derived from an EMBL/GenBank/DDBJ whole genome shotgun (WGS) entry which is preliminary data.</text>
</comment>
<dbReference type="InterPro" id="IPR037176">
    <property type="entry name" value="Osmotin/thaumatin-like_sf"/>
</dbReference>
<dbReference type="EMBL" id="JABCKI010000394">
    <property type="protein sequence ID" value="KAG5650649.1"/>
    <property type="molecule type" value="Genomic_DNA"/>
</dbReference>
<dbReference type="Proteomes" id="UP000717328">
    <property type="component" value="Unassembled WGS sequence"/>
</dbReference>
<evidence type="ECO:0000313" key="2">
    <source>
        <dbReference type="EMBL" id="KAG5650649.1"/>
    </source>
</evidence>
<dbReference type="OrthoDB" id="6770063at2759"/>
<name>A0A9P7GHF5_9AGAR</name>
<dbReference type="SUPFAM" id="SSF49870">
    <property type="entry name" value="Osmotin, thaumatin-like protein"/>
    <property type="match status" value="1"/>
</dbReference>
<evidence type="ECO:0000256" key="1">
    <source>
        <dbReference type="SAM" id="SignalP"/>
    </source>
</evidence>
<feature type="chain" id="PRO_5040480714" description="Thaumatin-like protein" evidence="1">
    <location>
        <begin position="22"/>
        <end position="206"/>
    </location>
</feature>
<protein>
    <recommendedName>
        <fullName evidence="4">Thaumatin-like protein</fullName>
    </recommendedName>
</protein>
<reference evidence="2" key="1">
    <citation type="submission" date="2021-02" db="EMBL/GenBank/DDBJ databases">
        <authorList>
            <person name="Nieuwenhuis M."/>
            <person name="Van De Peppel L.J.J."/>
        </authorList>
    </citation>
    <scope>NUCLEOTIDE SEQUENCE</scope>
    <source>
        <strain evidence="2">D49</strain>
    </source>
</reference>
<reference evidence="2" key="2">
    <citation type="submission" date="2021-10" db="EMBL/GenBank/DDBJ databases">
        <title>Phylogenomics reveals ancestral predisposition of the termite-cultivated fungus Termitomyces towards a domesticated lifestyle.</title>
        <authorList>
            <person name="Auxier B."/>
            <person name="Grum-Grzhimaylo A."/>
            <person name="Cardenas M.E."/>
            <person name="Lodge J.D."/>
            <person name="Laessoe T."/>
            <person name="Pedersen O."/>
            <person name="Smith M.E."/>
            <person name="Kuyper T.W."/>
            <person name="Franco-Molano E.A."/>
            <person name="Baroni T.J."/>
            <person name="Aanen D.K."/>
        </authorList>
    </citation>
    <scope>NUCLEOTIDE SEQUENCE</scope>
    <source>
        <strain evidence="2">D49</strain>
    </source>
</reference>